<feature type="signal peptide" evidence="1">
    <location>
        <begin position="1"/>
        <end position="24"/>
    </location>
</feature>
<gene>
    <name evidence="4" type="ORF">SAMN05192585_11613</name>
</gene>
<name>A0A1H0AG36_9FIRM</name>
<protein>
    <submittedName>
        <fullName evidence="4">Stage IV sporulation protein B</fullName>
    </submittedName>
</protein>
<evidence type="ECO:0000313" key="5">
    <source>
        <dbReference type="Proteomes" id="UP000199182"/>
    </source>
</evidence>
<evidence type="ECO:0000313" key="4">
    <source>
        <dbReference type="EMBL" id="SDN32281.1"/>
    </source>
</evidence>
<dbReference type="SMART" id="SM00228">
    <property type="entry name" value="PDZ"/>
    <property type="match status" value="1"/>
</dbReference>
<feature type="domain" description="Peptidase S55" evidence="3">
    <location>
        <begin position="179"/>
        <end position="414"/>
    </location>
</feature>
<dbReference type="EMBL" id="FNID01000016">
    <property type="protein sequence ID" value="SDN32281.1"/>
    <property type="molecule type" value="Genomic_DNA"/>
</dbReference>
<feature type="domain" description="PDZ" evidence="2">
    <location>
        <begin position="90"/>
        <end position="178"/>
    </location>
</feature>
<keyword evidence="5" id="KW-1185">Reference proteome</keyword>
<dbReference type="OrthoDB" id="9765242at2"/>
<feature type="chain" id="PRO_5011558080" evidence="1">
    <location>
        <begin position="25"/>
        <end position="414"/>
    </location>
</feature>
<dbReference type="Gene3D" id="2.30.42.10">
    <property type="match status" value="1"/>
</dbReference>
<dbReference type="InterPro" id="IPR014219">
    <property type="entry name" value="SpoIVB"/>
</dbReference>
<dbReference type="InterPro" id="IPR008763">
    <property type="entry name" value="Peptidase_S55"/>
</dbReference>
<evidence type="ECO:0000256" key="1">
    <source>
        <dbReference type="SAM" id="SignalP"/>
    </source>
</evidence>
<dbReference type="SUPFAM" id="SSF50156">
    <property type="entry name" value="PDZ domain-like"/>
    <property type="match status" value="1"/>
</dbReference>
<evidence type="ECO:0000259" key="2">
    <source>
        <dbReference type="PROSITE" id="PS50106"/>
    </source>
</evidence>
<dbReference type="AlphaFoldDB" id="A0A1H0AG36"/>
<proteinExistence type="predicted"/>
<dbReference type="RefSeq" id="WP_092640065.1">
    <property type="nucleotide sequence ID" value="NZ_FNID01000016.1"/>
</dbReference>
<organism evidence="4 5">
    <name type="scientific">Acetanaerobacterium elongatum</name>
    <dbReference type="NCBI Taxonomy" id="258515"/>
    <lineage>
        <taxon>Bacteria</taxon>
        <taxon>Bacillati</taxon>
        <taxon>Bacillota</taxon>
        <taxon>Clostridia</taxon>
        <taxon>Eubacteriales</taxon>
        <taxon>Oscillospiraceae</taxon>
        <taxon>Acetanaerobacterium</taxon>
    </lineage>
</organism>
<dbReference type="Pfam" id="PF13180">
    <property type="entry name" value="PDZ_2"/>
    <property type="match status" value="1"/>
</dbReference>
<dbReference type="STRING" id="258515.SAMN05192585_11613"/>
<sequence>MKKVVRITSTVCFAMALAIFTAIAAIALQLPDDFLVETGQQLYVDDNIKAGVLQDKLSGQTAAAEKPLLNGKSYKTQLKMFGIIPIKDVNVSVVETRRVIPCGTPFGIKMFTDGVVVVGLTDIDNGSALVNPAKCAGIKLGDIITHVNGKEIGSNEDLAREVVNAEGEPLNVTVRRGSSCFDTMLTPEKAKSDGRFKAGIWVRDSSAGIGTVTFYDESSKLFGGLGHPVCDIDTGGILPLMSGEVVDVTITSVNKGLPGLPGELRGSFNGSKAAGYLITNSETGLYGMLNSSPSSHSSVEVALKQQVHEGKATILSTIEGSEPIEYSIVIEKVNMNDSNPTKNLIVRITDERLLKASGGIVQGMSGSPILQDGMLVGAVTHVFVNDPTRGYGIFAENMLLSADSISADIKNKAS</sequence>
<dbReference type="InterPro" id="IPR001478">
    <property type="entry name" value="PDZ"/>
</dbReference>
<accession>A0A1H0AG36</accession>
<dbReference type="InterPro" id="IPR036034">
    <property type="entry name" value="PDZ_sf"/>
</dbReference>
<dbReference type="NCBIfam" id="TIGR02860">
    <property type="entry name" value="spore_IV_B"/>
    <property type="match status" value="1"/>
</dbReference>
<reference evidence="4 5" key="1">
    <citation type="submission" date="2016-10" db="EMBL/GenBank/DDBJ databases">
        <authorList>
            <person name="de Groot N.N."/>
        </authorList>
    </citation>
    <scope>NUCLEOTIDE SEQUENCE [LARGE SCALE GENOMIC DNA]</scope>
    <source>
        <strain evidence="4 5">CGMCC 1.5012</strain>
    </source>
</reference>
<dbReference type="PROSITE" id="PS50106">
    <property type="entry name" value="PDZ"/>
    <property type="match status" value="1"/>
</dbReference>
<dbReference type="Proteomes" id="UP000199182">
    <property type="component" value="Unassembled WGS sequence"/>
</dbReference>
<keyword evidence="1" id="KW-0732">Signal</keyword>
<dbReference type="Pfam" id="PF05580">
    <property type="entry name" value="Peptidase_S55"/>
    <property type="match status" value="1"/>
</dbReference>
<dbReference type="PROSITE" id="PS51494">
    <property type="entry name" value="SPOIVB"/>
    <property type="match status" value="1"/>
</dbReference>
<evidence type="ECO:0000259" key="3">
    <source>
        <dbReference type="PROSITE" id="PS51494"/>
    </source>
</evidence>